<feature type="domain" description="Lysosome-associated membrane glycoprotein 2-like transmembrane" evidence="28">
    <location>
        <begin position="288"/>
        <end position="319"/>
    </location>
</feature>
<comment type="function">
    <text evidence="19">Plays a role in short-term synaptic plasticity in a subset of GABAergic neurons in the brain.</text>
</comment>
<evidence type="ECO:0000256" key="6">
    <source>
        <dbReference type="ARBA" id="ARBA00022475"/>
    </source>
</evidence>
<evidence type="ECO:0000256" key="24">
    <source>
        <dbReference type="SAM" id="MobiDB-lite"/>
    </source>
</evidence>
<keyword evidence="17" id="KW-0968">Cytoplasmic vesicle</keyword>
<evidence type="ECO:0000256" key="15">
    <source>
        <dbReference type="ARBA" id="ARBA00023228"/>
    </source>
</evidence>
<evidence type="ECO:0000256" key="20">
    <source>
        <dbReference type="ARBA" id="ARBA00060492"/>
    </source>
</evidence>
<evidence type="ECO:0000256" key="3">
    <source>
        <dbReference type="ARBA" id="ARBA00004172"/>
    </source>
</evidence>
<keyword evidence="10 25" id="KW-1133">Transmembrane helix</keyword>
<evidence type="ECO:0000256" key="8">
    <source>
        <dbReference type="ARBA" id="ARBA00022729"/>
    </source>
</evidence>
<keyword evidence="14" id="KW-0325">Glycoprotein</keyword>
<evidence type="ECO:0000256" key="5">
    <source>
        <dbReference type="ARBA" id="ARBA00009644"/>
    </source>
</evidence>
<keyword evidence="7 23" id="KW-0812">Transmembrane</keyword>
<comment type="caution">
    <text evidence="29">The sequence shown here is derived from an EMBL/GenBank/DDBJ whole genome shotgun (WGS) entry which is preliminary data.</text>
</comment>
<feature type="compositionally biased region" description="Pro residues" evidence="24">
    <location>
        <begin position="95"/>
        <end position="105"/>
    </location>
</feature>
<sequence length="322" mass="34517">MDLKILLLISFSCIFSLSNGVDNSPVSGPPQPIPTATSTTVSPNTTAATSTTTETPTTSSTIKTTTTTTTTTKATTITSTTLPTTSVPTSTSTPRPTPKPTPTPKPDVGKWNVTDKNITCILAEMAVQFNITYTTTENTTKYAILDIPKNTSASGSCGNDSQVMNLAWYNEGNKSNILTVVFKKNVTDSHFMIQNISLVLTPSEEIFPSIKDKNITKLYNNKTEFSTTLSKSYRCAKEQSFNLLQDGTNVTIGNIELSHVQLEAFHKTMDGSFGAAEDCEGSSSPDIVPIAVGCALVGLVAIVLIAYLVGRRRSQARGYLSM</sequence>
<dbReference type="GO" id="GO:0005765">
    <property type="term" value="C:lysosomal membrane"/>
    <property type="evidence" value="ECO:0007669"/>
    <property type="project" value="TreeGrafter"/>
</dbReference>
<feature type="compositionally biased region" description="Low complexity" evidence="24">
    <location>
        <begin position="34"/>
        <end position="94"/>
    </location>
</feature>
<dbReference type="GO" id="GO:0072594">
    <property type="term" value="P:establishment of protein localization to organelle"/>
    <property type="evidence" value="ECO:0007669"/>
    <property type="project" value="TreeGrafter"/>
</dbReference>
<keyword evidence="13" id="KW-1015">Disulfide bond</keyword>
<evidence type="ECO:0000256" key="16">
    <source>
        <dbReference type="ARBA" id="ARBA00023273"/>
    </source>
</evidence>
<dbReference type="Pfam" id="PF21222">
    <property type="entry name" value="Lamp2_2nd"/>
    <property type="match status" value="1"/>
</dbReference>
<reference evidence="29 30" key="1">
    <citation type="submission" date="2017-12" db="EMBL/GenBank/DDBJ databases">
        <title>Hemimetabolous genomes reveal molecular basis of termite eusociality.</title>
        <authorList>
            <person name="Harrison M.C."/>
            <person name="Jongepier E."/>
            <person name="Robertson H.M."/>
            <person name="Arning N."/>
            <person name="Bitard-Feildel T."/>
            <person name="Chao H."/>
            <person name="Childers C.P."/>
            <person name="Dinh H."/>
            <person name="Doddapaneni H."/>
            <person name="Dugan S."/>
            <person name="Gowin J."/>
            <person name="Greiner C."/>
            <person name="Han Y."/>
            <person name="Hu H."/>
            <person name="Hughes D.S.T."/>
            <person name="Huylmans A.-K."/>
            <person name="Kemena C."/>
            <person name="Kremer L.P.M."/>
            <person name="Lee S.L."/>
            <person name="Lopez-Ezquerra A."/>
            <person name="Mallet L."/>
            <person name="Monroy-Kuhn J.M."/>
            <person name="Moser A."/>
            <person name="Murali S.C."/>
            <person name="Muzny D.M."/>
            <person name="Otani S."/>
            <person name="Piulachs M.-D."/>
            <person name="Poelchau M."/>
            <person name="Qu J."/>
            <person name="Schaub F."/>
            <person name="Wada-Katsumata A."/>
            <person name="Worley K.C."/>
            <person name="Xie Q."/>
            <person name="Ylla G."/>
            <person name="Poulsen M."/>
            <person name="Gibbs R.A."/>
            <person name="Schal C."/>
            <person name="Richards S."/>
            <person name="Belles X."/>
            <person name="Korb J."/>
            <person name="Bornberg-Bauer E."/>
        </authorList>
    </citation>
    <scope>NUCLEOTIDE SEQUENCE [LARGE SCALE GENOMIC DNA]</scope>
    <source>
        <tissue evidence="29">Whole body</tissue>
    </source>
</reference>
<evidence type="ECO:0000256" key="4">
    <source>
        <dbReference type="ARBA" id="ARBA00004279"/>
    </source>
</evidence>
<evidence type="ECO:0000256" key="9">
    <source>
        <dbReference type="ARBA" id="ARBA00022753"/>
    </source>
</evidence>
<dbReference type="PANTHER" id="PTHR11506:SF35">
    <property type="entry name" value="LYSOSOME-ASSOCIATED MEMBRANE GLYCOPROTEIN 5"/>
    <property type="match status" value="1"/>
</dbReference>
<dbReference type="Proteomes" id="UP000235965">
    <property type="component" value="Unassembled WGS sequence"/>
</dbReference>
<dbReference type="OrthoDB" id="6232933at2759"/>
<evidence type="ECO:0000256" key="23">
    <source>
        <dbReference type="PROSITE-ProRule" id="PRU00740"/>
    </source>
</evidence>
<feature type="chain" id="PRO_5014448588" description="Lysosome-associated membrane glycoprotein 5" evidence="26">
    <location>
        <begin position="21"/>
        <end position="322"/>
    </location>
</feature>
<evidence type="ECO:0000256" key="14">
    <source>
        <dbReference type="ARBA" id="ARBA00023180"/>
    </source>
</evidence>
<evidence type="ECO:0000259" key="27">
    <source>
        <dbReference type="Pfam" id="PF01299"/>
    </source>
</evidence>
<dbReference type="GO" id="GO:0031902">
    <property type="term" value="C:late endosome membrane"/>
    <property type="evidence" value="ECO:0007669"/>
    <property type="project" value="TreeGrafter"/>
</dbReference>
<keyword evidence="15" id="KW-0458">Lysosome</keyword>
<evidence type="ECO:0000256" key="18">
    <source>
        <dbReference type="ARBA" id="ARBA00029428"/>
    </source>
</evidence>
<evidence type="ECO:0000256" key="21">
    <source>
        <dbReference type="ARBA" id="ARBA00074379"/>
    </source>
</evidence>
<dbReference type="PRINTS" id="PR00336">
    <property type="entry name" value="LYSASSOCTDMP"/>
</dbReference>
<organism evidence="29 30">
    <name type="scientific">Cryptotermes secundus</name>
    <dbReference type="NCBI Taxonomy" id="105785"/>
    <lineage>
        <taxon>Eukaryota</taxon>
        <taxon>Metazoa</taxon>
        <taxon>Ecdysozoa</taxon>
        <taxon>Arthropoda</taxon>
        <taxon>Hexapoda</taxon>
        <taxon>Insecta</taxon>
        <taxon>Pterygota</taxon>
        <taxon>Neoptera</taxon>
        <taxon>Polyneoptera</taxon>
        <taxon>Dictyoptera</taxon>
        <taxon>Blattodea</taxon>
        <taxon>Blattoidea</taxon>
        <taxon>Termitoidae</taxon>
        <taxon>Kalotermitidae</taxon>
        <taxon>Cryptotermitinae</taxon>
        <taxon>Cryptotermes</taxon>
    </lineage>
</organism>
<evidence type="ECO:0000256" key="25">
    <source>
        <dbReference type="SAM" id="Phobius"/>
    </source>
</evidence>
<gene>
    <name evidence="29" type="ORF">B7P43_G12100</name>
</gene>
<dbReference type="AlphaFoldDB" id="A0A2J7RL56"/>
<evidence type="ECO:0000256" key="26">
    <source>
        <dbReference type="SAM" id="SignalP"/>
    </source>
</evidence>
<accession>A0A2J7RL56</accession>
<dbReference type="InterPro" id="IPR002000">
    <property type="entry name" value="Lysosome-assoc_membr_glycop"/>
</dbReference>
<evidence type="ECO:0000256" key="2">
    <source>
        <dbReference type="ARBA" id="ARBA00004158"/>
    </source>
</evidence>
<evidence type="ECO:0000259" key="28">
    <source>
        <dbReference type="Pfam" id="PF21222"/>
    </source>
</evidence>
<keyword evidence="30" id="KW-1185">Reference proteome</keyword>
<feature type="signal peptide" evidence="26">
    <location>
        <begin position="1"/>
        <end position="20"/>
    </location>
</feature>
<dbReference type="Gene3D" id="2.40.160.110">
    <property type="match status" value="1"/>
</dbReference>
<dbReference type="InterPro" id="IPR048524">
    <property type="entry name" value="Lamp2-like_TM"/>
</dbReference>
<evidence type="ECO:0000256" key="12">
    <source>
        <dbReference type="ARBA" id="ARBA00023136"/>
    </source>
</evidence>
<keyword evidence="11" id="KW-0770">Synapse</keyword>
<comment type="caution">
    <text evidence="23">Lacks conserved residue(s) required for the propagation of feature annotation.</text>
</comment>
<keyword evidence="6" id="KW-1003">Cell membrane</keyword>
<proteinExistence type="inferred from homology"/>
<evidence type="ECO:0000256" key="1">
    <source>
        <dbReference type="ARBA" id="ARBA00004151"/>
    </source>
</evidence>
<dbReference type="PANTHER" id="PTHR11506">
    <property type="entry name" value="LYSOSOME-ASSOCIATED MEMBRANE GLYCOPROTEIN"/>
    <property type="match status" value="1"/>
</dbReference>
<keyword evidence="12 23" id="KW-0472">Membrane</keyword>
<dbReference type="STRING" id="105785.A0A2J7RL56"/>
<comment type="subcellular location">
    <subcellularLocation>
        <location evidence="4">Cell projection</location>
        <location evidence="4">Dendrite</location>
    </subcellularLocation>
    <subcellularLocation>
        <location evidence="20">Cell projection</location>
        <location evidence="20">Growth cone membrane</location>
        <topology evidence="20">Single-pass type I membrane protein</topology>
    </subcellularLocation>
    <subcellularLocation>
        <location evidence="18">Cytoplasmic vesicle</location>
        <location evidence="18">Secretory vesicle</location>
        <location evidence="18">Synaptic vesicle membrane</location>
        <topology evidence="18">Single-pass type I membrane protein</topology>
    </subcellularLocation>
    <subcellularLocation>
        <location evidence="2">Early endosome membrane</location>
        <topology evidence="2">Single-pass type I membrane protein</topology>
    </subcellularLocation>
    <subcellularLocation>
        <location evidence="1">Endoplasmic reticulum-Golgi intermediate compartment membrane</location>
        <topology evidence="1">Single-pass type I membrane protein</topology>
    </subcellularLocation>
    <subcellularLocation>
        <location evidence="23">Membrane</location>
        <topology evidence="23">Single-pass type I membrane protein</topology>
    </subcellularLocation>
    <subcellularLocation>
        <location evidence="3">Recycling endosome</location>
    </subcellularLocation>
</comment>
<keyword evidence="16" id="KW-0966">Cell projection</keyword>
<dbReference type="InParanoid" id="A0A2J7RL56"/>
<name>A0A2J7RL56_9NEOP</name>
<evidence type="ECO:0000256" key="19">
    <source>
        <dbReference type="ARBA" id="ARBA00053950"/>
    </source>
</evidence>
<keyword evidence="9" id="KW-0967">Endosome</keyword>
<dbReference type="EMBL" id="NEVH01002699">
    <property type="protein sequence ID" value="PNF41576.1"/>
    <property type="molecule type" value="Genomic_DNA"/>
</dbReference>
<evidence type="ECO:0000313" key="29">
    <source>
        <dbReference type="EMBL" id="PNF41576.1"/>
    </source>
</evidence>
<dbReference type="InterPro" id="IPR018134">
    <property type="entry name" value="LAMP_CS"/>
</dbReference>
<feature type="domain" description="Lysosome-associated membrane glycoprotein 2-like luminal" evidence="27">
    <location>
        <begin position="106"/>
        <end position="265"/>
    </location>
</feature>
<dbReference type="PROSITE" id="PS00310">
    <property type="entry name" value="LAMP_1"/>
    <property type="match status" value="1"/>
</dbReference>
<evidence type="ECO:0000256" key="17">
    <source>
        <dbReference type="ARBA" id="ARBA00023329"/>
    </source>
</evidence>
<dbReference type="FunCoup" id="A0A2J7RL56">
    <property type="interactions" value="444"/>
</dbReference>
<dbReference type="CDD" id="cd12087">
    <property type="entry name" value="TM_EGFR-like"/>
    <property type="match status" value="1"/>
</dbReference>
<feature type="region of interest" description="Disordered" evidence="24">
    <location>
        <begin position="23"/>
        <end position="110"/>
    </location>
</feature>
<evidence type="ECO:0000256" key="7">
    <source>
        <dbReference type="ARBA" id="ARBA00022692"/>
    </source>
</evidence>
<dbReference type="InterPro" id="IPR048528">
    <property type="entry name" value="Lamp2-like_luminal"/>
</dbReference>
<protein>
    <recommendedName>
        <fullName evidence="21">Lysosome-associated membrane glycoprotein 5</fullName>
    </recommendedName>
    <alternativeName>
        <fullName evidence="22">Lysosome-associated membrane protein 5</fullName>
    </alternativeName>
</protein>
<evidence type="ECO:0000256" key="10">
    <source>
        <dbReference type="ARBA" id="ARBA00022989"/>
    </source>
</evidence>
<comment type="similarity">
    <text evidence="5 23">Belongs to the LAMP family.</text>
</comment>
<feature type="transmembrane region" description="Helical" evidence="25">
    <location>
        <begin position="287"/>
        <end position="309"/>
    </location>
</feature>
<evidence type="ECO:0000256" key="13">
    <source>
        <dbReference type="ARBA" id="ARBA00023157"/>
    </source>
</evidence>
<evidence type="ECO:0000313" key="30">
    <source>
        <dbReference type="Proteomes" id="UP000235965"/>
    </source>
</evidence>
<evidence type="ECO:0000256" key="22">
    <source>
        <dbReference type="ARBA" id="ARBA00076257"/>
    </source>
</evidence>
<dbReference type="PROSITE" id="PS51407">
    <property type="entry name" value="LAMP_3"/>
    <property type="match status" value="1"/>
</dbReference>
<keyword evidence="8 26" id="KW-0732">Signal</keyword>
<dbReference type="GO" id="GO:0005886">
    <property type="term" value="C:plasma membrane"/>
    <property type="evidence" value="ECO:0007669"/>
    <property type="project" value="UniProtKB-SubCell"/>
</dbReference>
<evidence type="ECO:0000256" key="11">
    <source>
        <dbReference type="ARBA" id="ARBA00023018"/>
    </source>
</evidence>
<dbReference type="Pfam" id="PF01299">
    <property type="entry name" value="Lamp2-like_luminal"/>
    <property type="match status" value="1"/>
</dbReference>